<accession>A0A3D8YHM6</accession>
<gene>
    <name evidence="2" type="ORF">DSL64_01930</name>
</gene>
<dbReference type="Gene3D" id="3.40.50.720">
    <property type="entry name" value="NAD(P)-binding Rossmann-like Domain"/>
    <property type="match status" value="1"/>
</dbReference>
<dbReference type="PANTHER" id="PTHR48079">
    <property type="entry name" value="PROTEIN YEEZ"/>
    <property type="match status" value="1"/>
</dbReference>
<sequence>MNIVITGSLGNIGKPLTYQLLHRGHSITVISSQADRKNSIEDLGAKAAIGSIHDTDFLTLTFKGTDVVYLIEVIDPADFFDPATDVIKSYSAIAANYKQAVTAANVKKVIHLSSIGAHTTEGNGVPR</sequence>
<dbReference type="Proteomes" id="UP000256373">
    <property type="component" value="Unassembled WGS sequence"/>
</dbReference>
<dbReference type="InterPro" id="IPR036291">
    <property type="entry name" value="NAD(P)-bd_dom_sf"/>
</dbReference>
<dbReference type="EMBL" id="QNUL01000001">
    <property type="protein sequence ID" value="REA64333.1"/>
    <property type="molecule type" value="Genomic_DNA"/>
</dbReference>
<dbReference type="PANTHER" id="PTHR48079:SF6">
    <property type="entry name" value="NAD(P)-BINDING DOMAIN-CONTAINING PROTEIN-RELATED"/>
    <property type="match status" value="1"/>
</dbReference>
<protein>
    <recommendedName>
        <fullName evidence="1">NAD(P)-binding domain-containing protein</fullName>
    </recommendedName>
</protein>
<evidence type="ECO:0000313" key="3">
    <source>
        <dbReference type="Proteomes" id="UP000256373"/>
    </source>
</evidence>
<comment type="caution">
    <text evidence="2">The sequence shown here is derived from an EMBL/GenBank/DDBJ whole genome shotgun (WGS) entry which is preliminary data.</text>
</comment>
<feature type="domain" description="NAD(P)-binding" evidence="1">
    <location>
        <begin position="7"/>
        <end position="120"/>
    </location>
</feature>
<dbReference type="RefSeq" id="WP_115828939.1">
    <property type="nucleotide sequence ID" value="NZ_QNUL01000001.1"/>
</dbReference>
<dbReference type="AlphaFoldDB" id="A0A3D8YHM6"/>
<dbReference type="GO" id="GO:0004029">
    <property type="term" value="F:aldehyde dehydrogenase (NAD+) activity"/>
    <property type="evidence" value="ECO:0007669"/>
    <property type="project" value="TreeGrafter"/>
</dbReference>
<dbReference type="GO" id="GO:0005737">
    <property type="term" value="C:cytoplasm"/>
    <property type="evidence" value="ECO:0007669"/>
    <property type="project" value="TreeGrafter"/>
</dbReference>
<name>A0A3D8YHM6_9BACT</name>
<dbReference type="Pfam" id="PF13460">
    <property type="entry name" value="NAD_binding_10"/>
    <property type="match status" value="1"/>
</dbReference>
<evidence type="ECO:0000259" key="1">
    <source>
        <dbReference type="Pfam" id="PF13460"/>
    </source>
</evidence>
<proteinExistence type="predicted"/>
<reference evidence="2 3" key="1">
    <citation type="submission" date="2018-07" db="EMBL/GenBank/DDBJ databases">
        <title>Dyadobacter roseus sp. nov., isolated from rose rhizosphere soil.</title>
        <authorList>
            <person name="Chen L."/>
        </authorList>
    </citation>
    <scope>NUCLEOTIDE SEQUENCE [LARGE SCALE GENOMIC DNA]</scope>
    <source>
        <strain evidence="2 3">RS19</strain>
    </source>
</reference>
<dbReference type="InterPro" id="IPR051783">
    <property type="entry name" value="NAD(P)-dependent_oxidoreduct"/>
</dbReference>
<organism evidence="2 3">
    <name type="scientific">Dyadobacter luteus</name>
    <dbReference type="NCBI Taxonomy" id="2259619"/>
    <lineage>
        <taxon>Bacteria</taxon>
        <taxon>Pseudomonadati</taxon>
        <taxon>Bacteroidota</taxon>
        <taxon>Cytophagia</taxon>
        <taxon>Cytophagales</taxon>
        <taxon>Spirosomataceae</taxon>
        <taxon>Dyadobacter</taxon>
    </lineage>
</organism>
<dbReference type="InterPro" id="IPR016040">
    <property type="entry name" value="NAD(P)-bd_dom"/>
</dbReference>
<dbReference type="OrthoDB" id="2149806at2"/>
<dbReference type="SUPFAM" id="SSF51735">
    <property type="entry name" value="NAD(P)-binding Rossmann-fold domains"/>
    <property type="match status" value="1"/>
</dbReference>
<evidence type="ECO:0000313" key="2">
    <source>
        <dbReference type="EMBL" id="REA64333.1"/>
    </source>
</evidence>
<keyword evidence="3" id="KW-1185">Reference proteome</keyword>